<organism evidence="1 2">
    <name type="scientific">Zarea fungicola</name>
    <dbReference type="NCBI Taxonomy" id="93591"/>
    <lineage>
        <taxon>Eukaryota</taxon>
        <taxon>Fungi</taxon>
        <taxon>Dikarya</taxon>
        <taxon>Ascomycota</taxon>
        <taxon>Pezizomycotina</taxon>
        <taxon>Sordariomycetes</taxon>
        <taxon>Hypocreomycetidae</taxon>
        <taxon>Hypocreales</taxon>
        <taxon>Cordycipitaceae</taxon>
        <taxon>Zarea</taxon>
    </lineage>
</organism>
<sequence>MKFSSSLLVLAGLGSAAALAIQPTEDFVDPHKVDPHNRFWKKEAAKAQEDSFVDPHKVDPHNRFWKKEAAKAQEDSFVDPHKVDPHNRFW</sequence>
<dbReference type="Proteomes" id="UP001143910">
    <property type="component" value="Unassembled WGS sequence"/>
</dbReference>
<proteinExistence type="predicted"/>
<accession>A0ACC1N6H8</accession>
<comment type="caution">
    <text evidence="1">The sequence shown here is derived from an EMBL/GenBank/DDBJ whole genome shotgun (WGS) entry which is preliminary data.</text>
</comment>
<name>A0ACC1N6H8_9HYPO</name>
<evidence type="ECO:0000313" key="1">
    <source>
        <dbReference type="EMBL" id="KAJ2974695.1"/>
    </source>
</evidence>
<reference evidence="1" key="1">
    <citation type="submission" date="2022-08" db="EMBL/GenBank/DDBJ databases">
        <title>Genome Sequence of Lecanicillium fungicola.</title>
        <authorList>
            <person name="Buettner E."/>
        </authorList>
    </citation>
    <scope>NUCLEOTIDE SEQUENCE</scope>
    <source>
        <strain evidence="1">Babe33</strain>
    </source>
</reference>
<keyword evidence="2" id="KW-1185">Reference proteome</keyword>
<dbReference type="EMBL" id="JANJQO010000797">
    <property type="protein sequence ID" value="KAJ2974695.1"/>
    <property type="molecule type" value="Genomic_DNA"/>
</dbReference>
<gene>
    <name evidence="1" type="ORF">NQ176_g5923</name>
</gene>
<protein>
    <submittedName>
        <fullName evidence="1">Uncharacterized protein</fullName>
    </submittedName>
</protein>
<evidence type="ECO:0000313" key="2">
    <source>
        <dbReference type="Proteomes" id="UP001143910"/>
    </source>
</evidence>